<accession>A0AAN6S1N1</accession>
<gene>
    <name evidence="1" type="ORF">QBC46DRAFT_365889</name>
</gene>
<reference evidence="2" key="1">
    <citation type="journal article" date="2023" name="Mol. Phylogenet. Evol.">
        <title>Genome-scale phylogeny and comparative genomics of the fungal order Sordariales.</title>
        <authorList>
            <person name="Hensen N."/>
            <person name="Bonometti L."/>
            <person name="Westerberg I."/>
            <person name="Brannstrom I.O."/>
            <person name="Guillou S."/>
            <person name="Cros-Aarteil S."/>
            <person name="Calhoun S."/>
            <person name="Haridas S."/>
            <person name="Kuo A."/>
            <person name="Mondo S."/>
            <person name="Pangilinan J."/>
            <person name="Riley R."/>
            <person name="LaButti K."/>
            <person name="Andreopoulos B."/>
            <person name="Lipzen A."/>
            <person name="Chen C."/>
            <person name="Yan M."/>
            <person name="Daum C."/>
            <person name="Ng V."/>
            <person name="Clum A."/>
            <person name="Steindorff A."/>
            <person name="Ohm R.A."/>
            <person name="Martin F."/>
            <person name="Silar P."/>
            <person name="Natvig D.O."/>
            <person name="Lalanne C."/>
            <person name="Gautier V."/>
            <person name="Ament-Velasquez S.L."/>
            <person name="Kruys A."/>
            <person name="Hutchinson M.I."/>
            <person name="Powell A.J."/>
            <person name="Barry K."/>
            <person name="Miller A.N."/>
            <person name="Grigoriev I.V."/>
            <person name="Debuchy R."/>
            <person name="Gladieux P."/>
            <person name="Hiltunen Thoren M."/>
            <person name="Johannesson H."/>
        </authorList>
    </citation>
    <scope>NUCLEOTIDE SEQUENCE [LARGE SCALE GENOMIC DNA]</scope>
    <source>
        <strain evidence="2">CBS 340.73</strain>
    </source>
</reference>
<dbReference type="InterPro" id="IPR012334">
    <property type="entry name" value="Pectin_lyas_fold"/>
</dbReference>
<comment type="caution">
    <text evidence="1">The sequence shown here is derived from an EMBL/GenBank/DDBJ whole genome shotgun (WGS) entry which is preliminary data.</text>
</comment>
<dbReference type="Proteomes" id="UP001303473">
    <property type="component" value="Unassembled WGS sequence"/>
</dbReference>
<organism evidence="1 2">
    <name type="scientific">Diplogelasinospora grovesii</name>
    <dbReference type="NCBI Taxonomy" id="303347"/>
    <lineage>
        <taxon>Eukaryota</taxon>
        <taxon>Fungi</taxon>
        <taxon>Dikarya</taxon>
        <taxon>Ascomycota</taxon>
        <taxon>Pezizomycotina</taxon>
        <taxon>Sordariomycetes</taxon>
        <taxon>Sordariomycetidae</taxon>
        <taxon>Sordariales</taxon>
        <taxon>Diplogelasinosporaceae</taxon>
        <taxon>Diplogelasinospora</taxon>
    </lineage>
</organism>
<sequence>MKTGFQLVGNGSVSNTLYVSLSKILFVDAGSYILTSTITIPLSAKILVASSPYFSDANNPKVLIKVKNPGDVSSIKIQDLLFMTRSATAGATGTKLTPTECSTISLMMHLTPSASGANHIINIMQTFIYIARSFLIESTKPT</sequence>
<dbReference type="EMBL" id="MU853843">
    <property type="protein sequence ID" value="KAK3937847.1"/>
    <property type="molecule type" value="Genomic_DNA"/>
</dbReference>
<evidence type="ECO:0000313" key="1">
    <source>
        <dbReference type="EMBL" id="KAK3937847.1"/>
    </source>
</evidence>
<evidence type="ECO:0000313" key="2">
    <source>
        <dbReference type="Proteomes" id="UP001303473"/>
    </source>
</evidence>
<proteinExistence type="predicted"/>
<keyword evidence="2" id="KW-1185">Reference proteome</keyword>
<dbReference type="Gene3D" id="2.160.20.10">
    <property type="entry name" value="Single-stranded right-handed beta-helix, Pectin lyase-like"/>
    <property type="match status" value="1"/>
</dbReference>
<protein>
    <submittedName>
        <fullName evidence="1">Uncharacterized protein</fullName>
    </submittedName>
</protein>
<name>A0AAN6S1N1_9PEZI</name>
<dbReference type="AlphaFoldDB" id="A0AAN6S1N1"/>